<dbReference type="eggNOG" id="ENOG502R3HX">
    <property type="taxonomic scope" value="Eukaryota"/>
</dbReference>
<dbReference type="Gramene" id="Os11t0530650-00">
    <property type="protein sequence ID" value="Os11t0530650-00"/>
    <property type="gene ID" value="Os11g0530650"/>
</dbReference>
<organism evidence="1 2">
    <name type="scientific">Oryza sativa subsp. japonica</name>
    <name type="common">Rice</name>
    <dbReference type="NCBI Taxonomy" id="39947"/>
    <lineage>
        <taxon>Eukaryota</taxon>
        <taxon>Viridiplantae</taxon>
        <taxon>Streptophyta</taxon>
        <taxon>Embryophyta</taxon>
        <taxon>Tracheophyta</taxon>
        <taxon>Spermatophyta</taxon>
        <taxon>Magnoliopsida</taxon>
        <taxon>Liliopsida</taxon>
        <taxon>Poales</taxon>
        <taxon>Poaceae</taxon>
        <taxon>BOP clade</taxon>
        <taxon>Oryzoideae</taxon>
        <taxon>Oryzeae</taxon>
        <taxon>Oryzinae</taxon>
        <taxon>Oryza</taxon>
        <taxon>Oryza sativa</taxon>
    </lineage>
</organism>
<reference evidence="1 2" key="3">
    <citation type="journal article" date="2013" name="Rice">
        <title>Improvement of the Oryza sativa Nipponbare reference genome using next generation sequence and optical map data.</title>
        <authorList>
            <person name="Kawahara Y."/>
            <person name="de la Bastide M."/>
            <person name="Hamilton J.P."/>
            <person name="Kanamori H."/>
            <person name="McCombie W.R."/>
            <person name="Ouyang S."/>
            <person name="Schwartz D.C."/>
            <person name="Tanaka T."/>
            <person name="Wu J."/>
            <person name="Zhou S."/>
            <person name="Childs K.L."/>
            <person name="Davidson R.M."/>
            <person name="Lin H."/>
            <person name="Quesada-Ocampo L."/>
            <person name="Vaillancourt B."/>
            <person name="Sakai H."/>
            <person name="Lee S.S."/>
            <person name="Kim J."/>
            <person name="Numa H."/>
            <person name="Itoh T."/>
            <person name="Buell C.R."/>
            <person name="Matsumoto T."/>
        </authorList>
    </citation>
    <scope>NUCLEOTIDE SEQUENCE [LARGE SCALE GENOMIC DNA]</scope>
    <source>
        <strain evidence="2">cv. Nipponbare</strain>
    </source>
</reference>
<dbReference type="FunCoup" id="A0A0P0Y2X6">
    <property type="interactions" value="7"/>
</dbReference>
<feature type="non-terminal residue" evidence="1">
    <location>
        <position position="1"/>
    </location>
</feature>
<dbReference type="InParanoid" id="A0A0P0Y2X6"/>
<dbReference type="EMBL" id="AP014967">
    <property type="protein sequence ID" value="BAT14280.1"/>
    <property type="molecule type" value="Genomic_DNA"/>
</dbReference>
<keyword evidence="2" id="KW-1185">Reference proteome</keyword>
<dbReference type="PaxDb" id="39947-A0A0P0Y2X6"/>
<name>A0A0P0Y2X6_ORYSJ</name>
<reference evidence="1 2" key="2">
    <citation type="journal article" date="2013" name="Plant Cell Physiol.">
        <title>Rice Annotation Project Database (RAP-DB): an integrative and interactive database for rice genomics.</title>
        <authorList>
            <person name="Sakai H."/>
            <person name="Lee S.S."/>
            <person name="Tanaka T."/>
            <person name="Numa H."/>
            <person name="Kim J."/>
            <person name="Kawahara Y."/>
            <person name="Wakimoto H."/>
            <person name="Yang C.C."/>
            <person name="Iwamoto M."/>
            <person name="Abe T."/>
            <person name="Yamada Y."/>
            <person name="Muto A."/>
            <person name="Inokuchi H."/>
            <person name="Ikemura T."/>
            <person name="Matsumoto T."/>
            <person name="Sasaki T."/>
            <person name="Itoh T."/>
        </authorList>
    </citation>
    <scope>NUCLEOTIDE SEQUENCE [LARGE SCALE GENOMIC DNA]</scope>
    <source>
        <strain evidence="2">cv. Nipponbare</strain>
    </source>
</reference>
<evidence type="ECO:0000313" key="1">
    <source>
        <dbReference type="EMBL" id="BAT14280.1"/>
    </source>
</evidence>
<protein>
    <submittedName>
        <fullName evidence="1">Os11g0530650 protein</fullName>
    </submittedName>
</protein>
<reference evidence="2" key="1">
    <citation type="journal article" date="2005" name="Nature">
        <title>The map-based sequence of the rice genome.</title>
        <authorList>
            <consortium name="International rice genome sequencing project (IRGSP)"/>
            <person name="Matsumoto T."/>
            <person name="Wu J."/>
            <person name="Kanamori H."/>
            <person name="Katayose Y."/>
            <person name="Fujisawa M."/>
            <person name="Namiki N."/>
            <person name="Mizuno H."/>
            <person name="Yamamoto K."/>
            <person name="Antonio B.A."/>
            <person name="Baba T."/>
            <person name="Sakata K."/>
            <person name="Nagamura Y."/>
            <person name="Aoki H."/>
            <person name="Arikawa K."/>
            <person name="Arita K."/>
            <person name="Bito T."/>
            <person name="Chiden Y."/>
            <person name="Fujitsuka N."/>
            <person name="Fukunaka R."/>
            <person name="Hamada M."/>
            <person name="Harada C."/>
            <person name="Hayashi A."/>
            <person name="Hijishita S."/>
            <person name="Honda M."/>
            <person name="Hosokawa S."/>
            <person name="Ichikawa Y."/>
            <person name="Idonuma A."/>
            <person name="Iijima M."/>
            <person name="Ikeda M."/>
            <person name="Ikeno M."/>
            <person name="Ito K."/>
            <person name="Ito S."/>
            <person name="Ito T."/>
            <person name="Ito Y."/>
            <person name="Ito Y."/>
            <person name="Iwabuchi A."/>
            <person name="Kamiya K."/>
            <person name="Karasawa W."/>
            <person name="Kurita K."/>
            <person name="Katagiri S."/>
            <person name="Kikuta A."/>
            <person name="Kobayashi H."/>
            <person name="Kobayashi N."/>
            <person name="Machita K."/>
            <person name="Maehara T."/>
            <person name="Masukawa M."/>
            <person name="Mizubayashi T."/>
            <person name="Mukai Y."/>
            <person name="Nagasaki H."/>
            <person name="Nagata Y."/>
            <person name="Naito S."/>
            <person name="Nakashima M."/>
            <person name="Nakama Y."/>
            <person name="Nakamichi Y."/>
            <person name="Nakamura M."/>
            <person name="Meguro A."/>
            <person name="Negishi M."/>
            <person name="Ohta I."/>
            <person name="Ohta T."/>
            <person name="Okamoto M."/>
            <person name="Ono N."/>
            <person name="Saji S."/>
            <person name="Sakaguchi M."/>
            <person name="Sakai K."/>
            <person name="Shibata M."/>
            <person name="Shimokawa T."/>
            <person name="Song J."/>
            <person name="Takazaki Y."/>
            <person name="Terasawa K."/>
            <person name="Tsugane M."/>
            <person name="Tsuji K."/>
            <person name="Ueda S."/>
            <person name="Waki K."/>
            <person name="Yamagata H."/>
            <person name="Yamamoto M."/>
            <person name="Yamamoto S."/>
            <person name="Yamane H."/>
            <person name="Yoshiki S."/>
            <person name="Yoshihara R."/>
            <person name="Yukawa K."/>
            <person name="Zhong H."/>
            <person name="Yano M."/>
            <person name="Yuan Q."/>
            <person name="Ouyang S."/>
            <person name="Liu J."/>
            <person name="Jones K.M."/>
            <person name="Gansberger K."/>
            <person name="Moffat K."/>
            <person name="Hill J."/>
            <person name="Bera J."/>
            <person name="Fadrosh D."/>
            <person name="Jin S."/>
            <person name="Johri S."/>
            <person name="Kim M."/>
            <person name="Overton L."/>
            <person name="Reardon M."/>
            <person name="Tsitrin T."/>
            <person name="Vuong H."/>
            <person name="Weaver B."/>
            <person name="Ciecko A."/>
            <person name="Tallon L."/>
            <person name="Jackson J."/>
            <person name="Pai G."/>
            <person name="Aken S.V."/>
            <person name="Utterback T."/>
            <person name="Reidmuller S."/>
            <person name="Feldblyum T."/>
            <person name="Hsiao J."/>
            <person name="Zismann V."/>
            <person name="Iobst S."/>
            <person name="de Vazeille A.R."/>
            <person name="Buell C.R."/>
            <person name="Ying K."/>
            <person name="Li Y."/>
            <person name="Lu T."/>
            <person name="Huang Y."/>
            <person name="Zhao Q."/>
            <person name="Feng Q."/>
            <person name="Zhang L."/>
            <person name="Zhu J."/>
            <person name="Weng Q."/>
            <person name="Mu J."/>
            <person name="Lu Y."/>
            <person name="Fan D."/>
            <person name="Liu Y."/>
            <person name="Guan J."/>
            <person name="Zhang Y."/>
            <person name="Yu S."/>
            <person name="Liu X."/>
            <person name="Zhang Y."/>
            <person name="Hong G."/>
            <person name="Han B."/>
            <person name="Choisne N."/>
            <person name="Demange N."/>
            <person name="Orjeda G."/>
            <person name="Samain S."/>
            <person name="Cattolico L."/>
            <person name="Pelletier E."/>
            <person name="Couloux A."/>
            <person name="Segurens B."/>
            <person name="Wincker P."/>
            <person name="D'Hont A."/>
            <person name="Scarpelli C."/>
            <person name="Weissenbach J."/>
            <person name="Salanoubat M."/>
            <person name="Quetier F."/>
            <person name="Yu Y."/>
            <person name="Kim H.R."/>
            <person name="Rambo T."/>
            <person name="Currie J."/>
            <person name="Collura K."/>
            <person name="Luo M."/>
            <person name="Yang T."/>
            <person name="Ammiraju J.S.S."/>
            <person name="Engler F."/>
            <person name="Soderlund C."/>
            <person name="Wing R.A."/>
            <person name="Palmer L.E."/>
            <person name="de la Bastide M."/>
            <person name="Spiegel L."/>
            <person name="Nascimento L."/>
            <person name="Zutavern T."/>
            <person name="O'Shaughnessy A."/>
            <person name="Dike S."/>
            <person name="Dedhia N."/>
            <person name="Preston R."/>
            <person name="Balija V."/>
            <person name="McCombie W.R."/>
            <person name="Chow T."/>
            <person name="Chen H."/>
            <person name="Chung M."/>
            <person name="Chen C."/>
            <person name="Shaw J."/>
            <person name="Wu H."/>
            <person name="Hsiao K."/>
            <person name="Chao Y."/>
            <person name="Chu M."/>
            <person name="Cheng C."/>
            <person name="Hour A."/>
            <person name="Lee P."/>
            <person name="Lin S."/>
            <person name="Lin Y."/>
            <person name="Liou J."/>
            <person name="Liu S."/>
            <person name="Hsing Y."/>
            <person name="Raghuvanshi S."/>
            <person name="Mohanty A."/>
            <person name="Bharti A.K."/>
            <person name="Gaur A."/>
            <person name="Gupta V."/>
            <person name="Kumar D."/>
            <person name="Ravi V."/>
            <person name="Vij S."/>
            <person name="Kapur A."/>
            <person name="Khurana P."/>
            <person name="Khurana P."/>
            <person name="Khurana J.P."/>
            <person name="Tyagi A.K."/>
            <person name="Gaikwad K."/>
            <person name="Singh A."/>
            <person name="Dalal V."/>
            <person name="Srivastava S."/>
            <person name="Dixit A."/>
            <person name="Pal A.K."/>
            <person name="Ghazi I.A."/>
            <person name="Yadav M."/>
            <person name="Pandit A."/>
            <person name="Bhargava A."/>
            <person name="Sureshbabu K."/>
            <person name="Batra K."/>
            <person name="Sharma T.R."/>
            <person name="Mohapatra T."/>
            <person name="Singh N.K."/>
            <person name="Messing J."/>
            <person name="Nelson A.B."/>
            <person name="Fuks G."/>
            <person name="Kavchok S."/>
            <person name="Keizer G."/>
            <person name="Linton E."/>
            <person name="Llaca V."/>
            <person name="Song R."/>
            <person name="Tanyolac B."/>
            <person name="Young S."/>
            <person name="Ho-Il K."/>
            <person name="Hahn J.H."/>
            <person name="Sangsakoo G."/>
            <person name="Vanavichit A."/>
            <person name="de Mattos Luiz.A.T."/>
            <person name="Zimmer P.D."/>
            <person name="Malone G."/>
            <person name="Dellagostin O."/>
            <person name="de Oliveira A.C."/>
            <person name="Bevan M."/>
            <person name="Bancroft I."/>
            <person name="Minx P."/>
            <person name="Cordum H."/>
            <person name="Wilson R."/>
            <person name="Cheng Z."/>
            <person name="Jin W."/>
            <person name="Jiang J."/>
            <person name="Leong S.A."/>
            <person name="Iwama H."/>
            <person name="Gojobori T."/>
            <person name="Itoh T."/>
            <person name="Niimura Y."/>
            <person name="Fujii Y."/>
            <person name="Habara T."/>
            <person name="Sakai H."/>
            <person name="Sato Y."/>
            <person name="Wilson G."/>
            <person name="Kumar K."/>
            <person name="McCouch S."/>
            <person name="Juretic N."/>
            <person name="Hoen D."/>
            <person name="Wright S."/>
            <person name="Bruskiewich R."/>
            <person name="Bureau T."/>
            <person name="Miyao A."/>
            <person name="Hirochika H."/>
            <person name="Nishikawa T."/>
            <person name="Kadowaki K."/>
            <person name="Sugiura M."/>
            <person name="Burr B."/>
            <person name="Sasaki T."/>
        </authorList>
    </citation>
    <scope>NUCLEOTIDE SEQUENCE [LARGE SCALE GENOMIC DNA]</scope>
    <source>
        <strain evidence="2">cv. Nipponbare</strain>
    </source>
</reference>
<dbReference type="AlphaFoldDB" id="A0A0P0Y2X6"/>
<feature type="non-terminal residue" evidence="1">
    <location>
        <position position="290"/>
    </location>
</feature>
<proteinExistence type="predicted"/>
<sequence>HLVEDEEHAGARHVAVLGQHVARRPHPLLVQPNLRLHLVQDRRTSGVRHPEDGVPVRDPQRCERVAQRALDVLRDEPRHVLEQVERQPDLPQVAVDGALAVREDGLARRHHLEQRPLDGLVGVGADDHRRRAVAEQRLPDHGVEVGLGGPPERHRRDLGAHGEDARAAVVLGEVLGDAEHRAAGEAPLLVHHEAVHVGPQAEHLGELVVGAGHVDAGGGAEDEVGDAGARLPPLLDRLLRRRLPQLGDLDDDDVLPRVQRRRHVRAHVGVLLQDLLRQVHVPLPDLRLVT</sequence>
<dbReference type="Proteomes" id="UP000059680">
    <property type="component" value="Chromosome 11"/>
</dbReference>
<evidence type="ECO:0000313" key="2">
    <source>
        <dbReference type="Proteomes" id="UP000059680"/>
    </source>
</evidence>
<gene>
    <name evidence="1" type="ordered locus">Os11g0530650</name>
    <name evidence="1" type="ORF">OSNPB_110530650</name>
</gene>
<accession>A0A0P0Y2X6</accession>